<dbReference type="AlphaFoldDB" id="A0A4Z1PRI2"/>
<keyword evidence="4" id="KW-0269">Exonuclease</keyword>
<sequence length="215" mass="24444">MSETRSKNPLVWIDCEVRKPDMFDFCKLFSRKCSQMTGLDLKNDEIIEIACIVTNWNLEPIDLPGFEVTIGQTGEKMASMNPWCVEHHGKSGLTAKVLASKTTHQEAAEQLLAYIKARVPQARTALLAGNSVHADRAFFNAEPAYAEAMNHLHYRILDVSSIKEVVRRFSPEDVLARIPKKKKAHTAMEDILESIAEMRYYTKEIFQKNTDAETR</sequence>
<comment type="caution">
    <text evidence="6">The sequence shown here is derived from an EMBL/GenBank/DDBJ whole genome shotgun (WGS) entry which is preliminary data.</text>
</comment>
<evidence type="ECO:0000259" key="5">
    <source>
        <dbReference type="SMART" id="SM00479"/>
    </source>
</evidence>
<evidence type="ECO:0000256" key="3">
    <source>
        <dbReference type="ARBA" id="ARBA00022801"/>
    </source>
</evidence>
<dbReference type="InterPro" id="IPR012337">
    <property type="entry name" value="RNaseH-like_sf"/>
</dbReference>
<dbReference type="GO" id="GO:0000175">
    <property type="term" value="F:3'-5'-RNA exonuclease activity"/>
    <property type="evidence" value="ECO:0007669"/>
    <property type="project" value="InterPro"/>
</dbReference>
<dbReference type="NCBIfam" id="NF003765">
    <property type="entry name" value="PRK05359.1"/>
    <property type="match status" value="1"/>
</dbReference>
<protein>
    <submittedName>
        <fullName evidence="6">Gb</fullName>
    </submittedName>
</protein>
<dbReference type="InterPro" id="IPR022894">
    <property type="entry name" value="Oligoribonuclease"/>
</dbReference>
<keyword evidence="3" id="KW-0378">Hydrolase</keyword>
<proteinExistence type="inferred from homology"/>
<evidence type="ECO:0000313" key="7">
    <source>
        <dbReference type="Proteomes" id="UP000298493"/>
    </source>
</evidence>
<dbReference type="EMBL" id="SNSC02000004">
    <property type="protein sequence ID" value="TID25254.1"/>
    <property type="molecule type" value="Genomic_DNA"/>
</dbReference>
<gene>
    <name evidence="6" type="ORF">E6O75_ATG04459</name>
</gene>
<reference evidence="6 7" key="1">
    <citation type="submission" date="2019-04" db="EMBL/GenBank/DDBJ databases">
        <title>High contiguity whole genome sequence and gene annotation resource for two Venturia nashicola isolates.</title>
        <authorList>
            <person name="Prokchorchik M."/>
            <person name="Won K."/>
            <person name="Lee Y."/>
            <person name="Choi E.D."/>
            <person name="Segonzac C."/>
            <person name="Sohn K.H."/>
        </authorList>
    </citation>
    <scope>NUCLEOTIDE SEQUENCE [LARGE SCALE GENOMIC DNA]</scope>
    <source>
        <strain evidence="6 7">PRI2</strain>
    </source>
</reference>
<accession>A0A4Z1PRI2</accession>
<evidence type="ECO:0000256" key="4">
    <source>
        <dbReference type="ARBA" id="ARBA00022839"/>
    </source>
</evidence>
<dbReference type="InterPro" id="IPR013520">
    <property type="entry name" value="Ribonucl_H"/>
</dbReference>
<dbReference type="OrthoDB" id="270189at2759"/>
<dbReference type="SMART" id="SM00479">
    <property type="entry name" value="EXOIII"/>
    <property type="match status" value="1"/>
</dbReference>
<dbReference type="GO" id="GO:0003676">
    <property type="term" value="F:nucleic acid binding"/>
    <property type="evidence" value="ECO:0007669"/>
    <property type="project" value="InterPro"/>
</dbReference>
<dbReference type="CDD" id="cd06135">
    <property type="entry name" value="Orn"/>
    <property type="match status" value="1"/>
</dbReference>
<keyword evidence="7" id="KW-1185">Reference proteome</keyword>
<dbReference type="PANTHER" id="PTHR11046">
    <property type="entry name" value="OLIGORIBONUCLEASE, MITOCHONDRIAL"/>
    <property type="match status" value="1"/>
</dbReference>
<dbReference type="Pfam" id="PF00929">
    <property type="entry name" value="RNase_T"/>
    <property type="match status" value="1"/>
</dbReference>
<evidence type="ECO:0000313" key="6">
    <source>
        <dbReference type="EMBL" id="TID25254.1"/>
    </source>
</evidence>
<keyword evidence="2" id="KW-0540">Nuclease</keyword>
<feature type="domain" description="Exonuclease" evidence="5">
    <location>
        <begin position="9"/>
        <end position="207"/>
    </location>
</feature>
<dbReference type="SUPFAM" id="SSF53098">
    <property type="entry name" value="Ribonuclease H-like"/>
    <property type="match status" value="1"/>
</dbReference>
<dbReference type="Proteomes" id="UP000298493">
    <property type="component" value="Unassembled WGS sequence"/>
</dbReference>
<comment type="similarity">
    <text evidence="1">Belongs to the oligoribonuclease family.</text>
</comment>
<dbReference type="GO" id="GO:0005739">
    <property type="term" value="C:mitochondrion"/>
    <property type="evidence" value="ECO:0007669"/>
    <property type="project" value="TreeGrafter"/>
</dbReference>
<dbReference type="InterPro" id="IPR036397">
    <property type="entry name" value="RNaseH_sf"/>
</dbReference>
<name>A0A4Z1PRI2_9PEZI</name>
<organism evidence="6 7">
    <name type="scientific">Venturia nashicola</name>
    <dbReference type="NCBI Taxonomy" id="86259"/>
    <lineage>
        <taxon>Eukaryota</taxon>
        <taxon>Fungi</taxon>
        <taxon>Dikarya</taxon>
        <taxon>Ascomycota</taxon>
        <taxon>Pezizomycotina</taxon>
        <taxon>Dothideomycetes</taxon>
        <taxon>Pleosporomycetidae</taxon>
        <taxon>Venturiales</taxon>
        <taxon>Venturiaceae</taxon>
        <taxon>Venturia</taxon>
    </lineage>
</organism>
<evidence type="ECO:0000256" key="2">
    <source>
        <dbReference type="ARBA" id="ARBA00022722"/>
    </source>
</evidence>
<dbReference type="Gene3D" id="3.30.420.10">
    <property type="entry name" value="Ribonuclease H-like superfamily/Ribonuclease H"/>
    <property type="match status" value="1"/>
</dbReference>
<evidence type="ECO:0000256" key="1">
    <source>
        <dbReference type="ARBA" id="ARBA00009921"/>
    </source>
</evidence>
<dbReference type="STRING" id="86259.A0A4Z1PRI2"/>
<dbReference type="PANTHER" id="PTHR11046:SF0">
    <property type="entry name" value="OLIGORIBONUCLEASE, MITOCHONDRIAL"/>
    <property type="match status" value="1"/>
</dbReference>